<reference evidence="2 3" key="1">
    <citation type="submission" date="2016-11" db="EMBL/GenBank/DDBJ databases">
        <authorList>
            <person name="Varghese N."/>
            <person name="Submissions S."/>
        </authorList>
    </citation>
    <scope>NUCLEOTIDE SEQUENCE [LARGE SCALE GENOMIC DNA]</scope>
    <source>
        <strain evidence="2 3">DSM 29620</strain>
    </source>
</reference>
<organism evidence="2 3">
    <name type="scientific">Lutimaribacter pacificus</name>
    <dbReference type="NCBI Taxonomy" id="391948"/>
    <lineage>
        <taxon>Bacteria</taxon>
        <taxon>Pseudomonadati</taxon>
        <taxon>Pseudomonadota</taxon>
        <taxon>Alphaproteobacteria</taxon>
        <taxon>Rhodobacterales</taxon>
        <taxon>Roseobacteraceae</taxon>
        <taxon>Lutimaribacter</taxon>
    </lineage>
</organism>
<gene>
    <name evidence="2" type="ORF">SAMN05444142_1011034</name>
</gene>
<keyword evidence="3" id="KW-1185">Reference proteome</keyword>
<dbReference type="InterPro" id="IPR009922">
    <property type="entry name" value="DUF1457"/>
</dbReference>
<sequence>MTDRSENTPGTAPPGRVTRLHPDPAAAPPPRLAQVEAYWTALCRDGRLPARARIDPRGIEAALEHAFIAERIAPGEMRLRVGGTHLSDLLGMEVRGMPFSALFLPAARQALSALVAALFDRPALCRLRLHGPAGTGQPALQAHALLLPLHGEGGAVNRALGCLIGEGPIGRCPRRFAITGHEILPAPPEMRAPAAPVPGLAAPVVPFRPAPAGRPRLRLVQTDPAK</sequence>
<evidence type="ECO:0000313" key="2">
    <source>
        <dbReference type="EMBL" id="SHJ68593.1"/>
    </source>
</evidence>
<name>A0A1H0AK32_9RHOB</name>
<dbReference type="Proteomes" id="UP000324252">
    <property type="component" value="Unassembled WGS sequence"/>
</dbReference>
<dbReference type="OrthoDB" id="8478628at2"/>
<protein>
    <submittedName>
        <fullName evidence="2">PAS domain-containing protein</fullName>
    </submittedName>
</protein>
<dbReference type="Pfam" id="PF07310">
    <property type="entry name" value="PAS_5"/>
    <property type="match status" value="1"/>
</dbReference>
<evidence type="ECO:0000313" key="3">
    <source>
        <dbReference type="Proteomes" id="UP000324252"/>
    </source>
</evidence>
<dbReference type="EMBL" id="FQZZ01000001">
    <property type="protein sequence ID" value="SHJ68593.1"/>
    <property type="molecule type" value="Genomic_DNA"/>
</dbReference>
<accession>A0A1H0AK32</accession>
<proteinExistence type="predicted"/>
<feature type="region of interest" description="Disordered" evidence="1">
    <location>
        <begin position="1"/>
        <end position="27"/>
    </location>
</feature>
<dbReference type="RefSeq" id="WP_149786120.1">
    <property type="nucleotide sequence ID" value="NZ_FNIO01000001.1"/>
</dbReference>
<evidence type="ECO:0000256" key="1">
    <source>
        <dbReference type="SAM" id="MobiDB-lite"/>
    </source>
</evidence>
<dbReference type="AlphaFoldDB" id="A0A1H0AK32"/>